<dbReference type="EMBL" id="GDHC01004462">
    <property type="protein sequence ID" value="JAQ14167.1"/>
    <property type="molecule type" value="Transcribed_RNA"/>
</dbReference>
<name>A0A146M5W1_LYGHE</name>
<sequence length="217" mass="25189">MELQGKMELHVRKCLKLRAALKKRLKDDFPEYIAAVVQWIRERTSRAQLDMQVFKILDDSVRKTHFDFLVNLSKLCWGVSSLRIETSIPFVPSSVTTSLEDLQTRDPQDVEDEGVLFKKTYADLSLPGVELIRARLYLMAWDSGLTHVDSKVSRLLHIAMKHYVKNIIHVSCSETSTSINRRTKSRQALSFWWALMHTNCDRPGLQYVIDRRDPLKT</sequence>
<dbReference type="EMBL" id="GDHC01016742">
    <property type="protein sequence ID" value="JAQ01887.1"/>
    <property type="molecule type" value="Transcribed_RNA"/>
</dbReference>
<evidence type="ECO:0000313" key="2">
    <source>
        <dbReference type="EMBL" id="JAQ14167.1"/>
    </source>
</evidence>
<accession>A0A146M5W1</accession>
<gene>
    <name evidence="2" type="ORF">g.31800</name>
    <name evidence="1" type="ORF">g.31801</name>
</gene>
<dbReference type="AlphaFoldDB" id="A0A146M5W1"/>
<organism evidence="2">
    <name type="scientific">Lygus hesperus</name>
    <name type="common">Western plant bug</name>
    <dbReference type="NCBI Taxonomy" id="30085"/>
    <lineage>
        <taxon>Eukaryota</taxon>
        <taxon>Metazoa</taxon>
        <taxon>Ecdysozoa</taxon>
        <taxon>Arthropoda</taxon>
        <taxon>Hexapoda</taxon>
        <taxon>Insecta</taxon>
        <taxon>Pterygota</taxon>
        <taxon>Neoptera</taxon>
        <taxon>Paraneoptera</taxon>
        <taxon>Hemiptera</taxon>
        <taxon>Heteroptera</taxon>
        <taxon>Panheteroptera</taxon>
        <taxon>Cimicomorpha</taxon>
        <taxon>Miridae</taxon>
        <taxon>Mirini</taxon>
        <taxon>Lygus</taxon>
    </lineage>
</organism>
<protein>
    <submittedName>
        <fullName evidence="2">Uncharacterized protein</fullName>
    </submittedName>
</protein>
<reference evidence="2" key="1">
    <citation type="journal article" date="2016" name="Gigascience">
        <title>De novo construction of an expanded transcriptome assembly for the western tarnished plant bug, Lygus hesperus.</title>
        <authorList>
            <person name="Tassone E.E."/>
            <person name="Geib S.M."/>
            <person name="Hall B."/>
            <person name="Fabrick J.A."/>
            <person name="Brent C.S."/>
            <person name="Hull J.J."/>
        </authorList>
    </citation>
    <scope>NUCLEOTIDE SEQUENCE</scope>
</reference>
<evidence type="ECO:0000313" key="1">
    <source>
        <dbReference type="EMBL" id="JAQ01887.1"/>
    </source>
</evidence>
<proteinExistence type="predicted"/>